<dbReference type="SFLD" id="SFLDG01129">
    <property type="entry name" value="C1.5:_HAD__Beta-PGM__Phosphata"/>
    <property type="match status" value="1"/>
</dbReference>
<dbReference type="AlphaFoldDB" id="A0A1M4U2J9"/>
<evidence type="ECO:0000256" key="1">
    <source>
        <dbReference type="SAM" id="Phobius"/>
    </source>
</evidence>
<dbReference type="EMBL" id="FQVI01000002">
    <property type="protein sequence ID" value="SHE50999.1"/>
    <property type="molecule type" value="Genomic_DNA"/>
</dbReference>
<organism evidence="2 3">
    <name type="scientific">Lactonifactor longoviformis DSM 17459</name>
    <dbReference type="NCBI Taxonomy" id="1122155"/>
    <lineage>
        <taxon>Bacteria</taxon>
        <taxon>Bacillati</taxon>
        <taxon>Bacillota</taxon>
        <taxon>Clostridia</taxon>
        <taxon>Eubacteriales</taxon>
        <taxon>Clostridiaceae</taxon>
        <taxon>Lactonifactor</taxon>
    </lineage>
</organism>
<sequence length="282" mass="32256">MKNIKRIAALTGVVLLVGMYVMTLLFALSGRPDASSLLMASLYATVIIPVLLYAFMLVYKWQHPKEATACQKKNQESYKEVYQIDTIIFDIGKVLVNYGWLDVLQNLGYDEDTIEAVSQAVFLNEDWIEGDRGVLSEEELLQAFIENNPAYEPQIRETFQNLGKTVHTYAYTEKWLDALKNKGYRVYILSNFSEPLYKQAKDELSFLSKVDGGYMSYQIKLLKPDPAIYQRLIKDFSIVPEHAVFLDDLLENVAEARAQGLNAIHFTSRREAVAQLREFGVR</sequence>
<dbReference type="InterPro" id="IPR006439">
    <property type="entry name" value="HAD-SF_hydro_IA"/>
</dbReference>
<dbReference type="PANTHER" id="PTHR43611:SF3">
    <property type="entry name" value="FLAVIN MONONUCLEOTIDE HYDROLASE 1, CHLOROPLATIC"/>
    <property type="match status" value="1"/>
</dbReference>
<keyword evidence="1" id="KW-0812">Transmembrane</keyword>
<dbReference type="PANTHER" id="PTHR43611">
    <property type="entry name" value="ALPHA-D-GLUCOSE 1-PHOSPHATE PHOSPHATASE"/>
    <property type="match status" value="1"/>
</dbReference>
<feature type="transmembrane region" description="Helical" evidence="1">
    <location>
        <begin position="7"/>
        <end position="28"/>
    </location>
</feature>
<dbReference type="InterPro" id="IPR023214">
    <property type="entry name" value="HAD_sf"/>
</dbReference>
<dbReference type="InterPro" id="IPR036412">
    <property type="entry name" value="HAD-like_sf"/>
</dbReference>
<keyword evidence="1" id="KW-0472">Membrane</keyword>
<dbReference type="OrthoDB" id="9797415at2"/>
<gene>
    <name evidence="2" type="ORF">SAMN02745158_00702</name>
</gene>
<keyword evidence="3" id="KW-1185">Reference proteome</keyword>
<evidence type="ECO:0000313" key="3">
    <source>
        <dbReference type="Proteomes" id="UP000184245"/>
    </source>
</evidence>
<dbReference type="Pfam" id="PF00702">
    <property type="entry name" value="Hydrolase"/>
    <property type="match status" value="1"/>
</dbReference>
<dbReference type="InterPro" id="IPR023198">
    <property type="entry name" value="PGP-like_dom2"/>
</dbReference>
<dbReference type="PRINTS" id="PR00413">
    <property type="entry name" value="HADHALOGNASE"/>
</dbReference>
<evidence type="ECO:0000313" key="2">
    <source>
        <dbReference type="EMBL" id="SHE50999.1"/>
    </source>
</evidence>
<keyword evidence="1" id="KW-1133">Transmembrane helix</keyword>
<name>A0A1M4U2J9_9CLOT</name>
<dbReference type="Proteomes" id="UP000184245">
    <property type="component" value="Unassembled WGS sequence"/>
</dbReference>
<dbReference type="Gene3D" id="1.10.150.240">
    <property type="entry name" value="Putative phosphatase, domain 2"/>
    <property type="match status" value="1"/>
</dbReference>
<dbReference type="RefSeq" id="WP_072849026.1">
    <property type="nucleotide sequence ID" value="NZ_FQVI01000002.1"/>
</dbReference>
<dbReference type="SUPFAM" id="SSF56784">
    <property type="entry name" value="HAD-like"/>
    <property type="match status" value="1"/>
</dbReference>
<dbReference type="CDD" id="cd02603">
    <property type="entry name" value="HAD_sEH-N_like"/>
    <property type="match status" value="1"/>
</dbReference>
<dbReference type="STRING" id="1122155.SAMN02745158_00702"/>
<proteinExistence type="predicted"/>
<dbReference type="GO" id="GO:0016787">
    <property type="term" value="F:hydrolase activity"/>
    <property type="evidence" value="ECO:0007669"/>
    <property type="project" value="UniProtKB-KW"/>
</dbReference>
<dbReference type="Gene3D" id="3.40.50.1000">
    <property type="entry name" value="HAD superfamily/HAD-like"/>
    <property type="match status" value="1"/>
</dbReference>
<accession>A0A1M4U2J9</accession>
<reference evidence="2 3" key="1">
    <citation type="submission" date="2016-11" db="EMBL/GenBank/DDBJ databases">
        <authorList>
            <person name="Jaros S."/>
            <person name="Januszkiewicz K."/>
            <person name="Wedrychowicz H."/>
        </authorList>
    </citation>
    <scope>NUCLEOTIDE SEQUENCE [LARGE SCALE GENOMIC DNA]</scope>
    <source>
        <strain evidence="2 3">DSM 17459</strain>
    </source>
</reference>
<feature type="transmembrane region" description="Helical" evidence="1">
    <location>
        <begin position="40"/>
        <end position="59"/>
    </location>
</feature>
<dbReference type="SFLD" id="SFLDS00003">
    <property type="entry name" value="Haloacid_Dehalogenase"/>
    <property type="match status" value="1"/>
</dbReference>
<protein>
    <submittedName>
        <fullName evidence="2">Putative hydrolase of the HAD superfamily</fullName>
    </submittedName>
</protein>
<keyword evidence="2" id="KW-0378">Hydrolase</keyword>
<dbReference type="NCBIfam" id="TIGR01509">
    <property type="entry name" value="HAD-SF-IA-v3"/>
    <property type="match status" value="1"/>
</dbReference>